<dbReference type="Proteomes" id="UP001066455">
    <property type="component" value="Unassembled WGS sequence"/>
</dbReference>
<reference evidence="2" key="1">
    <citation type="submission" date="2022-02" db="EMBL/GenBank/DDBJ databases">
        <title>Crop Bioprotection Bacillus Genome Sequencing.</title>
        <authorList>
            <person name="Dunlap C."/>
        </authorList>
    </citation>
    <scope>NUCLEOTIDE SEQUENCE</scope>
    <source>
        <strain evidence="2">T20C14</strain>
    </source>
</reference>
<evidence type="ECO:0000256" key="1">
    <source>
        <dbReference type="SAM" id="SignalP"/>
    </source>
</evidence>
<feature type="signal peptide" evidence="1">
    <location>
        <begin position="1"/>
        <end position="27"/>
    </location>
</feature>
<accession>A0AA90F3U8</accession>
<comment type="caution">
    <text evidence="2">The sequence shown here is derived from an EMBL/GenBank/DDBJ whole genome shotgun (WGS) entry which is preliminary data.</text>
</comment>
<proteinExistence type="predicted"/>
<gene>
    <name evidence="2" type="ORF">MOE73_06830</name>
</gene>
<dbReference type="AlphaFoldDB" id="A0AA90F3U8"/>
<keyword evidence="1" id="KW-0732">Signal</keyword>
<feature type="chain" id="PRO_5041647580" evidence="1">
    <location>
        <begin position="28"/>
        <end position="220"/>
    </location>
</feature>
<dbReference type="EMBL" id="JALAXI010000007">
    <property type="protein sequence ID" value="MCY9279773.1"/>
    <property type="molecule type" value="Genomic_DNA"/>
</dbReference>
<organism evidence="2 3">
    <name type="scientific">Bacillus haynesii</name>
    <dbReference type="NCBI Taxonomy" id="1925021"/>
    <lineage>
        <taxon>Bacteria</taxon>
        <taxon>Bacillati</taxon>
        <taxon>Bacillota</taxon>
        <taxon>Bacilli</taxon>
        <taxon>Bacillales</taxon>
        <taxon>Bacillaceae</taxon>
        <taxon>Bacillus</taxon>
    </lineage>
</organism>
<sequence>MLAKKLLFLGMPLVLTLGFTFSNTTNAVSKDSKEDYSSQTVEEQKQAYKEKMTNLSQEEIVSNFERIDREYNIGEEFSLKDQTFVEMYASPANPEDVNILATKYISGSKTSNGVTVKVSGNIKDDIQNLINQSFGASNLKTSTTAGASKVTSVKTEVFHNAYGLVGSGGVGKVYSGSISTSGKNTTLSATKRYSAVVVYASTWCTVTVNHKGGTFTVNPN</sequence>
<protein>
    <submittedName>
        <fullName evidence="2">Uncharacterized protein</fullName>
    </submittedName>
</protein>
<evidence type="ECO:0000313" key="2">
    <source>
        <dbReference type="EMBL" id="MCY9279773.1"/>
    </source>
</evidence>
<evidence type="ECO:0000313" key="3">
    <source>
        <dbReference type="Proteomes" id="UP001066455"/>
    </source>
</evidence>
<name>A0AA90F3U8_9BACI</name>
<dbReference type="RefSeq" id="WP_268296826.1">
    <property type="nucleotide sequence ID" value="NZ_JALAJL010000073.1"/>
</dbReference>